<organism evidence="8 9">
    <name type="scientific">Solidesulfovibrio carbinoliphilus subsp. oakridgensis</name>
    <dbReference type="NCBI Taxonomy" id="694327"/>
    <lineage>
        <taxon>Bacteria</taxon>
        <taxon>Pseudomonadati</taxon>
        <taxon>Thermodesulfobacteriota</taxon>
        <taxon>Desulfovibrionia</taxon>
        <taxon>Desulfovibrionales</taxon>
        <taxon>Desulfovibrionaceae</taxon>
        <taxon>Solidesulfovibrio</taxon>
    </lineage>
</organism>
<sequence length="426" mass="45165">MHNSDRTPPKDKTLLQKLGPGLITGAADDDPSGIATYNQVGAAFGYGMLWTCVLTIPLMISIQIVSAQIGRVTGNGIAANIRGHFPPWLLRGLVGLLFMANTINIAADVGAMGAAVEMLGGGSWQHYAIGFGVVSLVLQVFVPFPRYAPFLKTLTLALFAYVGIAFVVEVPWGEVAYQVIVPSVPLTLAYAAGVVAVLGTTISPYLFFWQASQEVEEQRAEPGEEPLKEAPEQAPRNFARIKLDTYVGMVFSNLIAFFIMLTAAVTLNSHGVTNIQTSAQAAEALRPIAGDFAFWLFAAGMIGAGMLAVPTLAGSAAYAVAEAFKWKIGLGRELLRAKGFYMVLAVCTLLGVAINLAPVDPIQALFLSAVINGVIAVPIMAMIMLLSGRADVMGKFVVKRRLRVFGWLATGVMAVAVLVMFAGLAG</sequence>
<evidence type="ECO:0000256" key="6">
    <source>
        <dbReference type="ARBA" id="ARBA00023136"/>
    </source>
</evidence>
<feature type="transmembrane region" description="Helical" evidence="7">
    <location>
        <begin position="151"/>
        <end position="168"/>
    </location>
</feature>
<name>G7QCZ5_9BACT</name>
<reference evidence="9" key="1">
    <citation type="journal article" date="2015" name="Genome Announc.">
        <title>High-Quality Draft Genome Sequence of Desulfovibrio carbinoliphilus FW-101-2B, an Organic Acid-Oxidizing Sulfate-Reducing Bacterium Isolated from Uranium(VI)-Contaminated Groundwater.</title>
        <authorList>
            <person name="Ramsay B.D."/>
            <person name="Hwang C."/>
            <person name="Woo H.L."/>
            <person name="Carroll S.L."/>
            <person name="Lucas S."/>
            <person name="Han J."/>
            <person name="Lapidus A.L."/>
            <person name="Cheng J.F."/>
            <person name="Goodwin L.A."/>
            <person name="Pitluck S."/>
            <person name="Peters L."/>
            <person name="Chertkov O."/>
            <person name="Held B."/>
            <person name="Detter J.C."/>
            <person name="Han C.S."/>
            <person name="Tapia R."/>
            <person name="Land M.L."/>
            <person name="Hauser L.J."/>
            <person name="Kyrpides N.C."/>
            <person name="Ivanova N.N."/>
            <person name="Mikhailova N."/>
            <person name="Pagani I."/>
            <person name="Woyke T."/>
            <person name="Arkin A.P."/>
            <person name="Dehal P."/>
            <person name="Chivian D."/>
            <person name="Criddle C.S."/>
            <person name="Wu W."/>
            <person name="Chakraborty R."/>
            <person name="Hazen T.C."/>
            <person name="Fields M.W."/>
        </authorList>
    </citation>
    <scope>NUCLEOTIDE SEQUENCE [LARGE SCALE GENOMIC DNA]</scope>
    <source>
        <strain evidence="9">FW-101-2B</strain>
    </source>
</reference>
<dbReference type="GO" id="GO:0034755">
    <property type="term" value="P:iron ion transmembrane transport"/>
    <property type="evidence" value="ECO:0007669"/>
    <property type="project" value="TreeGrafter"/>
</dbReference>
<feature type="transmembrane region" description="Helical" evidence="7">
    <location>
        <begin position="127"/>
        <end position="144"/>
    </location>
</feature>
<evidence type="ECO:0000256" key="3">
    <source>
        <dbReference type="ARBA" id="ARBA00022692"/>
    </source>
</evidence>
<keyword evidence="2" id="KW-0813">Transport</keyword>
<dbReference type="GO" id="GO:0005886">
    <property type="term" value="C:plasma membrane"/>
    <property type="evidence" value="ECO:0007669"/>
    <property type="project" value="TreeGrafter"/>
</dbReference>
<dbReference type="STRING" id="694327.DFW101_0284"/>
<dbReference type="GO" id="GO:0005384">
    <property type="term" value="F:manganese ion transmembrane transporter activity"/>
    <property type="evidence" value="ECO:0007669"/>
    <property type="project" value="TreeGrafter"/>
</dbReference>
<feature type="transmembrane region" description="Helical" evidence="7">
    <location>
        <begin position="364"/>
        <end position="385"/>
    </location>
</feature>
<keyword evidence="3 7" id="KW-0812">Transmembrane</keyword>
<evidence type="ECO:0000256" key="4">
    <source>
        <dbReference type="ARBA" id="ARBA00022847"/>
    </source>
</evidence>
<evidence type="ECO:0000256" key="2">
    <source>
        <dbReference type="ARBA" id="ARBA00022448"/>
    </source>
</evidence>
<dbReference type="InterPro" id="IPR001046">
    <property type="entry name" value="NRAMP_fam"/>
</dbReference>
<comment type="subcellular location">
    <subcellularLocation>
        <location evidence="1">Membrane</location>
        <topology evidence="1">Multi-pass membrane protein</topology>
    </subcellularLocation>
</comment>
<feature type="transmembrane region" description="Helical" evidence="7">
    <location>
        <begin position="405"/>
        <end position="425"/>
    </location>
</feature>
<feature type="transmembrane region" description="Helical" evidence="7">
    <location>
        <begin position="47"/>
        <end position="67"/>
    </location>
</feature>
<gene>
    <name evidence="8" type="ORF">DFW101_0284</name>
</gene>
<dbReference type="GO" id="GO:0015086">
    <property type="term" value="F:cadmium ion transmembrane transporter activity"/>
    <property type="evidence" value="ECO:0007669"/>
    <property type="project" value="TreeGrafter"/>
</dbReference>
<feature type="transmembrane region" description="Helical" evidence="7">
    <location>
        <begin position="340"/>
        <end position="358"/>
    </location>
</feature>
<dbReference type="HOGENOM" id="CLU_020088_6_2_7"/>
<dbReference type="PANTHER" id="PTHR11706">
    <property type="entry name" value="SOLUTE CARRIER PROTEIN FAMILY 11 MEMBER"/>
    <property type="match status" value="1"/>
</dbReference>
<accession>G7QCZ5</accession>
<dbReference type="EMBL" id="CM001368">
    <property type="protein sequence ID" value="EHJ46301.1"/>
    <property type="molecule type" value="Genomic_DNA"/>
</dbReference>
<feature type="transmembrane region" description="Helical" evidence="7">
    <location>
        <begin position="188"/>
        <end position="209"/>
    </location>
</feature>
<feature type="transmembrane region" description="Helical" evidence="7">
    <location>
        <begin position="292"/>
        <end position="320"/>
    </location>
</feature>
<evidence type="ECO:0000313" key="8">
    <source>
        <dbReference type="EMBL" id="EHJ46301.1"/>
    </source>
</evidence>
<dbReference type="OrthoDB" id="9787548at2"/>
<dbReference type="AlphaFoldDB" id="G7QCZ5"/>
<keyword evidence="4" id="KW-0769">Symport</keyword>
<dbReference type="GO" id="GO:0015293">
    <property type="term" value="F:symporter activity"/>
    <property type="evidence" value="ECO:0007669"/>
    <property type="project" value="UniProtKB-KW"/>
</dbReference>
<evidence type="ECO:0000256" key="5">
    <source>
        <dbReference type="ARBA" id="ARBA00022989"/>
    </source>
</evidence>
<keyword evidence="9" id="KW-1185">Reference proteome</keyword>
<feature type="transmembrane region" description="Helical" evidence="7">
    <location>
        <begin position="88"/>
        <end position="107"/>
    </location>
</feature>
<evidence type="ECO:0000256" key="7">
    <source>
        <dbReference type="SAM" id="Phobius"/>
    </source>
</evidence>
<dbReference type="eggNOG" id="COG1914">
    <property type="taxonomic scope" value="Bacteria"/>
</dbReference>
<evidence type="ECO:0000256" key="1">
    <source>
        <dbReference type="ARBA" id="ARBA00004141"/>
    </source>
</evidence>
<dbReference type="Pfam" id="PF01566">
    <property type="entry name" value="Nramp"/>
    <property type="match status" value="1"/>
</dbReference>
<protein>
    <submittedName>
        <fullName evidence="8">Natural resistance-associated macrophage protein</fullName>
    </submittedName>
</protein>
<dbReference type="PANTHER" id="PTHR11706:SF33">
    <property type="entry name" value="NATURAL RESISTANCE-ASSOCIATED MACROPHAGE PROTEIN 2"/>
    <property type="match status" value="1"/>
</dbReference>
<keyword evidence="5 7" id="KW-1133">Transmembrane helix</keyword>
<evidence type="ECO:0000313" key="9">
    <source>
        <dbReference type="Proteomes" id="UP000004662"/>
    </source>
</evidence>
<keyword evidence="6 7" id="KW-0472">Membrane</keyword>
<proteinExistence type="predicted"/>
<dbReference type="Proteomes" id="UP000004662">
    <property type="component" value="Chromosome"/>
</dbReference>
<feature type="transmembrane region" description="Helical" evidence="7">
    <location>
        <begin position="246"/>
        <end position="267"/>
    </location>
</feature>